<dbReference type="Proteomes" id="UP000886501">
    <property type="component" value="Unassembled WGS sequence"/>
</dbReference>
<evidence type="ECO:0000313" key="1">
    <source>
        <dbReference type="EMBL" id="KAF9649030.1"/>
    </source>
</evidence>
<comment type="caution">
    <text evidence="1">The sequence shown here is derived from an EMBL/GenBank/DDBJ whole genome shotgun (WGS) entry which is preliminary data.</text>
</comment>
<accession>A0ACB6ZGY3</accession>
<evidence type="ECO:0000313" key="2">
    <source>
        <dbReference type="Proteomes" id="UP000886501"/>
    </source>
</evidence>
<protein>
    <submittedName>
        <fullName evidence="1">Alpha/beta-hydrolase</fullName>
    </submittedName>
</protein>
<reference evidence="1" key="2">
    <citation type="journal article" date="2020" name="Nat. Commun.">
        <title>Large-scale genome sequencing of mycorrhizal fungi provides insights into the early evolution of symbiotic traits.</title>
        <authorList>
            <person name="Miyauchi S."/>
            <person name="Kiss E."/>
            <person name="Kuo A."/>
            <person name="Drula E."/>
            <person name="Kohler A."/>
            <person name="Sanchez-Garcia M."/>
            <person name="Morin E."/>
            <person name="Andreopoulos B."/>
            <person name="Barry K.W."/>
            <person name="Bonito G."/>
            <person name="Buee M."/>
            <person name="Carver A."/>
            <person name="Chen C."/>
            <person name="Cichocki N."/>
            <person name="Clum A."/>
            <person name="Culley D."/>
            <person name="Crous P.W."/>
            <person name="Fauchery L."/>
            <person name="Girlanda M."/>
            <person name="Hayes R.D."/>
            <person name="Keri Z."/>
            <person name="LaButti K."/>
            <person name="Lipzen A."/>
            <person name="Lombard V."/>
            <person name="Magnuson J."/>
            <person name="Maillard F."/>
            <person name="Murat C."/>
            <person name="Nolan M."/>
            <person name="Ohm R.A."/>
            <person name="Pangilinan J."/>
            <person name="Pereira M.F."/>
            <person name="Perotto S."/>
            <person name="Peter M."/>
            <person name="Pfister S."/>
            <person name="Riley R."/>
            <person name="Sitrit Y."/>
            <person name="Stielow J.B."/>
            <person name="Szollosi G."/>
            <person name="Zifcakova L."/>
            <person name="Stursova M."/>
            <person name="Spatafora J.W."/>
            <person name="Tedersoo L."/>
            <person name="Vaario L.M."/>
            <person name="Yamada A."/>
            <person name="Yan M."/>
            <person name="Wang P."/>
            <person name="Xu J."/>
            <person name="Bruns T."/>
            <person name="Baldrian P."/>
            <person name="Vilgalys R."/>
            <person name="Dunand C."/>
            <person name="Henrissat B."/>
            <person name="Grigoriev I.V."/>
            <person name="Hibbett D."/>
            <person name="Nagy L.G."/>
            <person name="Martin F.M."/>
        </authorList>
    </citation>
    <scope>NUCLEOTIDE SEQUENCE</scope>
    <source>
        <strain evidence="1">P2</strain>
    </source>
</reference>
<keyword evidence="2" id="KW-1185">Reference proteome</keyword>
<gene>
    <name evidence="1" type="ORF">BDM02DRAFT_2006567</name>
</gene>
<reference evidence="1" key="1">
    <citation type="submission" date="2019-10" db="EMBL/GenBank/DDBJ databases">
        <authorList>
            <consortium name="DOE Joint Genome Institute"/>
            <person name="Kuo A."/>
            <person name="Miyauchi S."/>
            <person name="Kiss E."/>
            <person name="Drula E."/>
            <person name="Kohler A."/>
            <person name="Sanchez-Garcia M."/>
            <person name="Andreopoulos B."/>
            <person name="Barry K.W."/>
            <person name="Bonito G."/>
            <person name="Buee M."/>
            <person name="Carver A."/>
            <person name="Chen C."/>
            <person name="Cichocki N."/>
            <person name="Clum A."/>
            <person name="Culley D."/>
            <person name="Crous P.W."/>
            <person name="Fauchery L."/>
            <person name="Girlanda M."/>
            <person name="Hayes R."/>
            <person name="Keri Z."/>
            <person name="Labutti K."/>
            <person name="Lipzen A."/>
            <person name="Lombard V."/>
            <person name="Magnuson J."/>
            <person name="Maillard F."/>
            <person name="Morin E."/>
            <person name="Murat C."/>
            <person name="Nolan M."/>
            <person name="Ohm R."/>
            <person name="Pangilinan J."/>
            <person name="Pereira M."/>
            <person name="Perotto S."/>
            <person name="Peter M."/>
            <person name="Riley R."/>
            <person name="Sitrit Y."/>
            <person name="Stielow B."/>
            <person name="Szollosi G."/>
            <person name="Zifcakova L."/>
            <person name="Stursova M."/>
            <person name="Spatafora J.W."/>
            <person name="Tedersoo L."/>
            <person name="Vaario L.-M."/>
            <person name="Yamada A."/>
            <person name="Yan M."/>
            <person name="Wang P."/>
            <person name="Xu J."/>
            <person name="Bruns T."/>
            <person name="Baldrian P."/>
            <person name="Vilgalys R."/>
            <person name="Henrissat B."/>
            <person name="Grigoriev I.V."/>
            <person name="Hibbett D."/>
            <person name="Nagy L.G."/>
            <person name="Martin F.M."/>
        </authorList>
    </citation>
    <scope>NUCLEOTIDE SEQUENCE</scope>
    <source>
        <strain evidence="1">P2</strain>
    </source>
</reference>
<dbReference type="EMBL" id="MU118004">
    <property type="protein sequence ID" value="KAF9649030.1"/>
    <property type="molecule type" value="Genomic_DNA"/>
</dbReference>
<proteinExistence type="predicted"/>
<sequence>MAVGAVFVLLACSFSLVSSAPTKRWTPTDPINTDLTWGNCTDFGVVDPNPNLTCGYYEVPMDYFDSTAGKARLAVVKYQATAPNKKGTLFTNPGGPGGSGIGFLSTLGAQLSADIQGQYDIVSWDPRGVGAYTFPGDLTCFSTYAEESAFWNNTVVRSINETISTKFKDPKELEEFYSRVPETNAKLEEFGKKCLASKTGPYLKYIGTTSTIRDLVSLADKIVGPGKPIDYRGYSYGTVIGFHFLTLFPNRVGHVILDGVVDPIKWGRYDLDYGALVDSEEALTIFANACAQAGAVKCLPVSMIKGKATGSDVRLLLTSTIDLALKLQRAGFAGLPLQSGELKSSLFDVLYFPGYWPTVANQQAYPVIVTILTAGRAYGFTDPYILPKDPVGLLPSNSTDLPPSSYSAQAVTGADGAVSNGVPLKKVFDDLVATTRDRTPTFGVIWSGVSTIPKWPVRSVEALPIFKRKTLSNRVLIIGNSVDPITPLRNAKYITHLLGSENAVLVEHQAVGHTTFAQYSTCTHDIVLKFLLNAQLPQQFTKCAADSNNFFPDNVTNARRDYLWRK</sequence>
<name>A0ACB6ZGY3_THEGA</name>
<organism evidence="1 2">
    <name type="scientific">Thelephora ganbajun</name>
    <name type="common">Ganba fungus</name>
    <dbReference type="NCBI Taxonomy" id="370292"/>
    <lineage>
        <taxon>Eukaryota</taxon>
        <taxon>Fungi</taxon>
        <taxon>Dikarya</taxon>
        <taxon>Basidiomycota</taxon>
        <taxon>Agaricomycotina</taxon>
        <taxon>Agaricomycetes</taxon>
        <taxon>Thelephorales</taxon>
        <taxon>Thelephoraceae</taxon>
        <taxon>Thelephora</taxon>
    </lineage>
</organism>